<dbReference type="InterPro" id="IPR050622">
    <property type="entry name" value="CPA3_antiporter_subunitB"/>
</dbReference>
<feature type="transmembrane region" description="Helical" evidence="6">
    <location>
        <begin position="159"/>
        <end position="179"/>
    </location>
</feature>
<keyword evidence="3 6" id="KW-0812">Transmembrane</keyword>
<reference evidence="9" key="1">
    <citation type="submission" date="2018-06" db="EMBL/GenBank/DDBJ databases">
        <authorList>
            <person name="Zhirakovskaya E."/>
        </authorList>
    </citation>
    <scope>NUCLEOTIDE SEQUENCE</scope>
</reference>
<sequence length="353" mass="38047">MEFPFDIFLVIDLITMSMMLVVCIVMVRLNNLFAIVMLFGVYSLLAAVWFVSLDAVDVAFTEAAVGAGISTVLMLGAMLLTSREAKPTPSLRKWTSLLIVLATGAALMYATLDMPHFGDANSAANSYVGLQYMINTITEVDVPNVVTAVLASYRGYDTFGETVVVLTAGLGVMMILGIGTERNKTGQVISSEKPSKSKPPAKAVQAAENHHIVLQVIAKMLIPIIVLYALYVQFHGDFGPGGGFQAGVIFASAVILYSLIFGMEETRRAIPPRLVQIGTALGVLIYGGTGLVTLAMGGKFLDYNALNSHDPIHGQHLGILWVEIGVLVTVASVMLAIYYGFAGRYRELKDQDW</sequence>
<feature type="transmembrane region" description="Helical" evidence="6">
    <location>
        <begin position="318"/>
        <end position="341"/>
    </location>
</feature>
<keyword evidence="4 6" id="KW-1133">Transmembrane helix</keyword>
<evidence type="ECO:0000256" key="1">
    <source>
        <dbReference type="ARBA" id="ARBA00004651"/>
    </source>
</evidence>
<feature type="domain" description="Na+/H+ antiporter MnhB subunit-related protein" evidence="7">
    <location>
        <begin position="213"/>
        <end position="335"/>
    </location>
</feature>
<dbReference type="PANTHER" id="PTHR33932:SF4">
    <property type="entry name" value="NA(+)_H(+) ANTIPORTER SUBUNIT B"/>
    <property type="match status" value="1"/>
</dbReference>
<evidence type="ECO:0000256" key="2">
    <source>
        <dbReference type="ARBA" id="ARBA00022475"/>
    </source>
</evidence>
<keyword evidence="2" id="KW-1003">Cell membrane</keyword>
<dbReference type="Pfam" id="PF04039">
    <property type="entry name" value="MnhB"/>
    <property type="match status" value="1"/>
</dbReference>
<evidence type="ECO:0000259" key="8">
    <source>
        <dbReference type="Pfam" id="PF13244"/>
    </source>
</evidence>
<feature type="transmembrane region" description="Helical" evidence="6">
    <location>
        <begin position="274"/>
        <end position="298"/>
    </location>
</feature>
<dbReference type="NCBIfam" id="NF009161">
    <property type="entry name" value="PRK12507.1"/>
    <property type="match status" value="1"/>
</dbReference>
<evidence type="ECO:0000313" key="9">
    <source>
        <dbReference type="EMBL" id="VAW01558.1"/>
    </source>
</evidence>
<dbReference type="PANTHER" id="PTHR33932">
    <property type="entry name" value="NA(+)/H(+) ANTIPORTER SUBUNIT B"/>
    <property type="match status" value="1"/>
</dbReference>
<feature type="transmembrane region" description="Helical" evidence="6">
    <location>
        <begin position="243"/>
        <end position="262"/>
    </location>
</feature>
<dbReference type="InterPro" id="IPR025383">
    <property type="entry name" value="MrpA_C/MbhD"/>
</dbReference>
<organism evidence="9">
    <name type="scientific">hydrothermal vent metagenome</name>
    <dbReference type="NCBI Taxonomy" id="652676"/>
    <lineage>
        <taxon>unclassified sequences</taxon>
        <taxon>metagenomes</taxon>
        <taxon>ecological metagenomes</taxon>
    </lineage>
</organism>
<dbReference type="AlphaFoldDB" id="A0A3B0S939"/>
<feature type="transmembrane region" description="Helical" evidence="6">
    <location>
        <begin position="94"/>
        <end position="112"/>
    </location>
</feature>
<comment type="subcellular location">
    <subcellularLocation>
        <location evidence="1">Cell membrane</location>
        <topology evidence="1">Multi-pass membrane protein</topology>
    </subcellularLocation>
</comment>
<accession>A0A3B0S939</accession>
<evidence type="ECO:0000259" key="7">
    <source>
        <dbReference type="Pfam" id="PF04039"/>
    </source>
</evidence>
<evidence type="ECO:0000256" key="3">
    <source>
        <dbReference type="ARBA" id="ARBA00022692"/>
    </source>
</evidence>
<dbReference type="NCBIfam" id="NF009162">
    <property type="entry name" value="PRK12508.1"/>
    <property type="match status" value="1"/>
</dbReference>
<gene>
    <name evidence="9" type="ORF">MNBD_ALPHA06-1309</name>
</gene>
<evidence type="ECO:0000256" key="4">
    <source>
        <dbReference type="ARBA" id="ARBA00022989"/>
    </source>
</evidence>
<protein>
    <submittedName>
        <fullName evidence="9">Na(+) H(+) antiporter subunit B</fullName>
    </submittedName>
</protein>
<feature type="transmembrane region" description="Helical" evidence="6">
    <location>
        <begin position="6"/>
        <end position="25"/>
    </location>
</feature>
<proteinExistence type="predicted"/>
<feature type="transmembrane region" description="Helical" evidence="6">
    <location>
        <begin position="32"/>
        <end position="51"/>
    </location>
</feature>
<dbReference type="InterPro" id="IPR007182">
    <property type="entry name" value="MnhB"/>
</dbReference>
<dbReference type="Pfam" id="PF13244">
    <property type="entry name" value="MbhD"/>
    <property type="match status" value="1"/>
</dbReference>
<evidence type="ECO:0000256" key="5">
    <source>
        <dbReference type="ARBA" id="ARBA00023136"/>
    </source>
</evidence>
<feature type="transmembrane region" description="Helical" evidence="6">
    <location>
        <begin position="63"/>
        <end position="82"/>
    </location>
</feature>
<dbReference type="EMBL" id="UOEE01000323">
    <property type="protein sequence ID" value="VAW01558.1"/>
    <property type="molecule type" value="Genomic_DNA"/>
</dbReference>
<keyword evidence="5 6" id="KW-0472">Membrane</keyword>
<name>A0A3B0S939_9ZZZZ</name>
<evidence type="ECO:0000256" key="6">
    <source>
        <dbReference type="SAM" id="Phobius"/>
    </source>
</evidence>
<feature type="transmembrane region" description="Helical" evidence="6">
    <location>
        <begin position="212"/>
        <end position="231"/>
    </location>
</feature>
<dbReference type="GO" id="GO:0005886">
    <property type="term" value="C:plasma membrane"/>
    <property type="evidence" value="ECO:0007669"/>
    <property type="project" value="UniProtKB-SubCell"/>
</dbReference>
<dbReference type="NCBIfam" id="NF009159">
    <property type="entry name" value="PRK12504.1"/>
    <property type="match status" value="1"/>
</dbReference>
<feature type="domain" description="MrpA C-terminal/MbhD" evidence="8">
    <location>
        <begin position="18"/>
        <end position="80"/>
    </location>
</feature>